<evidence type="ECO:0000313" key="2">
    <source>
        <dbReference type="Proteomes" id="UP000326344"/>
    </source>
</evidence>
<dbReference type="Proteomes" id="UP000326344">
    <property type="component" value="Unassembled WGS sequence"/>
</dbReference>
<dbReference type="RefSeq" id="WP_150875378.1">
    <property type="nucleotide sequence ID" value="NZ_VTWS01000001.1"/>
</dbReference>
<evidence type="ECO:0000313" key="1">
    <source>
        <dbReference type="EMBL" id="KAA9357263.1"/>
    </source>
</evidence>
<accession>A0A5N1JTY3</accession>
<comment type="caution">
    <text evidence="1">The sequence shown here is derived from an EMBL/GenBank/DDBJ whole genome shotgun (WGS) entry which is preliminary data.</text>
</comment>
<reference evidence="1 2" key="1">
    <citation type="submission" date="2019-09" db="EMBL/GenBank/DDBJ databases">
        <title>Genome Sequence of Larkinella sp MA1.</title>
        <authorList>
            <person name="Srinivasan S."/>
        </authorList>
    </citation>
    <scope>NUCLEOTIDE SEQUENCE [LARGE SCALE GENOMIC DNA]</scope>
    <source>
        <strain evidence="1 2">MA1</strain>
    </source>
</reference>
<dbReference type="EMBL" id="VTWS01000001">
    <property type="protein sequence ID" value="KAA9357263.1"/>
    <property type="molecule type" value="Genomic_DNA"/>
</dbReference>
<organism evidence="1 2">
    <name type="scientific">Larkinella humicola</name>
    <dbReference type="NCBI Taxonomy" id="2607654"/>
    <lineage>
        <taxon>Bacteria</taxon>
        <taxon>Pseudomonadati</taxon>
        <taxon>Bacteroidota</taxon>
        <taxon>Cytophagia</taxon>
        <taxon>Cytophagales</taxon>
        <taxon>Spirosomataceae</taxon>
        <taxon>Larkinella</taxon>
    </lineage>
</organism>
<dbReference type="AlphaFoldDB" id="A0A5N1JTY3"/>
<proteinExistence type="predicted"/>
<name>A0A5N1JTY3_9BACT</name>
<protein>
    <submittedName>
        <fullName evidence="1">Uncharacterized protein</fullName>
    </submittedName>
</protein>
<sequence length="66" mass="7899">MKPTLIEVIEELEYELRKKQEVFPAWVRMAKMTQKKADHRIACQQEAIRRMKELQAKGEQTHLFVS</sequence>
<keyword evidence="2" id="KW-1185">Reference proteome</keyword>
<gene>
    <name evidence="1" type="ORF">F0P93_05875</name>
</gene>